<gene>
    <name evidence="3" type="ORF">ABXS70_08950</name>
</gene>
<dbReference type="InterPro" id="IPR000873">
    <property type="entry name" value="AMP-dep_synth/lig_dom"/>
</dbReference>
<feature type="domain" description="AMP-dependent synthetase/ligase" evidence="1">
    <location>
        <begin position="19"/>
        <end position="382"/>
    </location>
</feature>
<organism evidence="3">
    <name type="scientific">Paenibacillus sp. AN1007</name>
    <dbReference type="NCBI Taxonomy" id="3151385"/>
    <lineage>
        <taxon>Bacteria</taxon>
        <taxon>Bacillati</taxon>
        <taxon>Bacillota</taxon>
        <taxon>Bacilli</taxon>
        <taxon>Bacillales</taxon>
        <taxon>Paenibacillaceae</taxon>
        <taxon>Paenibacillus</taxon>
    </lineage>
</organism>
<reference evidence="3" key="1">
    <citation type="submission" date="2024-05" db="EMBL/GenBank/DDBJ databases">
        <title>Draft genome assemblies of 36 bacteria isolated from hibernating arctic ground squirrels.</title>
        <authorList>
            <person name="McKee H."/>
            <person name="Mullen L."/>
            <person name="Drown D.M."/>
            <person name="Duddleston K.N."/>
        </authorList>
    </citation>
    <scope>NUCLEOTIDE SEQUENCE</scope>
    <source>
        <strain evidence="3">AN1007</strain>
    </source>
</reference>
<dbReference type="RefSeq" id="WP_366295353.1">
    <property type="nucleotide sequence ID" value="NZ_CP159992.1"/>
</dbReference>
<dbReference type="InterPro" id="IPR050237">
    <property type="entry name" value="ATP-dep_AMP-bd_enzyme"/>
</dbReference>
<dbReference type="SUPFAM" id="SSF56801">
    <property type="entry name" value="Acetyl-CoA synthetase-like"/>
    <property type="match status" value="1"/>
</dbReference>
<dbReference type="Pfam" id="PF00501">
    <property type="entry name" value="AMP-binding"/>
    <property type="match status" value="1"/>
</dbReference>
<evidence type="ECO:0000313" key="3">
    <source>
        <dbReference type="EMBL" id="XCP96811.1"/>
    </source>
</evidence>
<proteinExistence type="predicted"/>
<sequence>MMSKLQSDYNFIEKFKFMAESYPDFTAYEEEGTDIKYTYRECLRQIEVWKGYFAALDIKSGDKILIFLAEEIEFIFSFYALASTGVISAFYDTKATDYELNQIMEQFDPDGIVTSSKHFARRDQLLYNPGLRFVMTTDSFDDIRTDSIFEKIIFSDLPRSPIPLEAPERDTIISCHFTYKGFGYPLQVRHTYHEYALFLEQACTIYPQEPGSVNLIGLPFYPIYGISTSVVFPLSNGSKMLVCKDLPKKNILSLLANNDVTLVCLVPLLLKKLANEAALDNEGHRDKLDPRLEIISGGSYLNEGLQKAIYKSLGLKVYQGYGLTETFPITFNHKKKVCFGTIGSPISEYTTISIVNYDGMPLPTGEVGEIMIKGKTIAEGYYGKKAETENFFQQGGIYTGDLGYLDQDGFLHFVGRKYPFTKVTSKMVDLLEIEQAVTNYSGVIEARAIVRENDKFGELVYLYVKVERQKQITEKDLKSHCRTFLSRHKVPSKIYVVN</sequence>
<dbReference type="AlphaFoldDB" id="A0AAU8NFV5"/>
<accession>A0AAU8NFV5</accession>
<dbReference type="EMBL" id="CP159992">
    <property type="protein sequence ID" value="XCP96811.1"/>
    <property type="molecule type" value="Genomic_DNA"/>
</dbReference>
<dbReference type="InterPro" id="IPR045851">
    <property type="entry name" value="AMP-bd_C_sf"/>
</dbReference>
<evidence type="ECO:0000259" key="2">
    <source>
        <dbReference type="Pfam" id="PF13193"/>
    </source>
</evidence>
<evidence type="ECO:0000259" key="1">
    <source>
        <dbReference type="Pfam" id="PF00501"/>
    </source>
</evidence>
<dbReference type="Gene3D" id="3.30.300.30">
    <property type="match status" value="1"/>
</dbReference>
<dbReference type="Gene3D" id="3.40.50.12780">
    <property type="entry name" value="N-terminal domain of ligase-like"/>
    <property type="match status" value="1"/>
</dbReference>
<dbReference type="InterPro" id="IPR025110">
    <property type="entry name" value="AMP-bd_C"/>
</dbReference>
<name>A0AAU8NFV5_9BACL</name>
<dbReference type="GO" id="GO:0016878">
    <property type="term" value="F:acid-thiol ligase activity"/>
    <property type="evidence" value="ECO:0007669"/>
    <property type="project" value="UniProtKB-ARBA"/>
</dbReference>
<dbReference type="InterPro" id="IPR042099">
    <property type="entry name" value="ANL_N_sf"/>
</dbReference>
<protein>
    <submittedName>
        <fullName evidence="3">Class I adenylate-forming enzyme family protein</fullName>
    </submittedName>
</protein>
<dbReference type="PANTHER" id="PTHR43767:SF1">
    <property type="entry name" value="NONRIBOSOMAL PEPTIDE SYNTHASE PES1 (EUROFUNG)-RELATED"/>
    <property type="match status" value="1"/>
</dbReference>
<feature type="domain" description="AMP-binding enzyme C-terminal" evidence="2">
    <location>
        <begin position="432"/>
        <end position="497"/>
    </location>
</feature>
<dbReference type="PANTHER" id="PTHR43767">
    <property type="entry name" value="LONG-CHAIN-FATTY-ACID--COA LIGASE"/>
    <property type="match status" value="1"/>
</dbReference>
<dbReference type="Pfam" id="PF13193">
    <property type="entry name" value="AMP-binding_C"/>
    <property type="match status" value="1"/>
</dbReference>